<dbReference type="STRING" id="1476583.DEIPH_ctg001orf0007"/>
<reference evidence="11 12" key="1">
    <citation type="submission" date="2014-03" db="EMBL/GenBank/DDBJ databases">
        <title>Draft genome sequence of Deinococcus phoenicis 1P10ME.</title>
        <authorList>
            <person name="Stepanov V.G."/>
            <person name="Vaishampayan P."/>
            <person name="Venkateswaran K."/>
            <person name="Fox G.E."/>
        </authorList>
    </citation>
    <scope>NUCLEOTIDE SEQUENCE [LARGE SCALE GENOMIC DNA]</scope>
    <source>
        <strain evidence="11 12">1P10ME</strain>
    </source>
</reference>
<dbReference type="CDD" id="cd06582">
    <property type="entry name" value="TM_PBP1_LivH_like"/>
    <property type="match status" value="1"/>
</dbReference>
<organism evidence="11 12">
    <name type="scientific">Deinococcus phoenicis</name>
    <dbReference type="NCBI Taxonomy" id="1476583"/>
    <lineage>
        <taxon>Bacteria</taxon>
        <taxon>Thermotogati</taxon>
        <taxon>Deinococcota</taxon>
        <taxon>Deinococci</taxon>
        <taxon>Deinococcales</taxon>
        <taxon>Deinococcaceae</taxon>
        <taxon>Deinococcus</taxon>
    </lineage>
</organism>
<dbReference type="GO" id="GO:0042941">
    <property type="term" value="P:D-alanine transmembrane transport"/>
    <property type="evidence" value="ECO:0007669"/>
    <property type="project" value="TreeGrafter"/>
</dbReference>
<dbReference type="GO" id="GO:0015808">
    <property type="term" value="P:L-alanine transport"/>
    <property type="evidence" value="ECO:0007669"/>
    <property type="project" value="TreeGrafter"/>
</dbReference>
<feature type="transmembrane region" description="Helical" evidence="10">
    <location>
        <begin position="165"/>
        <end position="182"/>
    </location>
</feature>
<dbReference type="GO" id="GO:0005304">
    <property type="term" value="F:L-valine transmembrane transporter activity"/>
    <property type="evidence" value="ECO:0007669"/>
    <property type="project" value="TreeGrafter"/>
</dbReference>
<keyword evidence="5 10" id="KW-0812">Transmembrane</keyword>
<evidence type="ECO:0000256" key="4">
    <source>
        <dbReference type="ARBA" id="ARBA00022519"/>
    </source>
</evidence>
<comment type="subcellular location">
    <subcellularLocation>
        <location evidence="1">Cell membrane</location>
        <topology evidence="1">Multi-pass membrane protein</topology>
    </subcellularLocation>
</comment>
<dbReference type="GO" id="GO:0015190">
    <property type="term" value="F:L-leucine transmembrane transporter activity"/>
    <property type="evidence" value="ECO:0007669"/>
    <property type="project" value="TreeGrafter"/>
</dbReference>
<dbReference type="PANTHER" id="PTHR11795">
    <property type="entry name" value="BRANCHED-CHAIN AMINO ACID TRANSPORT SYSTEM PERMEASE PROTEIN LIVH"/>
    <property type="match status" value="1"/>
</dbReference>
<dbReference type="AlphaFoldDB" id="A0A016QUJ2"/>
<evidence type="ECO:0000256" key="5">
    <source>
        <dbReference type="ARBA" id="ARBA00022692"/>
    </source>
</evidence>
<keyword evidence="12" id="KW-1185">Reference proteome</keyword>
<proteinExistence type="inferred from homology"/>
<name>A0A016QUJ2_9DEIO</name>
<feature type="transmembrane region" description="Helical" evidence="10">
    <location>
        <begin position="303"/>
        <end position="322"/>
    </location>
</feature>
<sequence length="329" mass="34273">MDLQTVGNILLQVLVGGLSLGVLYAIVALGYTMVYGVLQLINFAHSEVFITGGIIAYLVFSGLQGVAMNGYVKLLLAGLAAMAVSGLLNVLIERLAYRPLRGAQRLVPLITAIGVSLVLQDLLRFLVGLRGQFDLSVPLPQGFANPITSVLGINISVLNLQVKDVILIVVAALMLVGLNLLVNHTRLGRAIRAVAHDRQTSGLMGIDANRIISLTFLIGGALGGLGGVMFAMKYQALNAYSGTVPGLKAFTAAVLGGIGNIPGAVLGGLVLGWLETLLGVISLFGSIPGLAWLGAIKAEYKDIGAFLALILILFLKPAGLLGKATTEKV</sequence>
<dbReference type="PANTHER" id="PTHR11795:SF371">
    <property type="entry name" value="HIGH-AFFINITY BRANCHED-CHAIN AMINO ACID TRANSPORT SYSTEM PERMEASE PROTEIN LIVH"/>
    <property type="match status" value="1"/>
</dbReference>
<accession>A0A016QUJ2</accession>
<dbReference type="PATRIC" id="fig|1476583.3.peg.6"/>
<keyword evidence="3" id="KW-1003">Cell membrane</keyword>
<dbReference type="GO" id="GO:0005886">
    <property type="term" value="C:plasma membrane"/>
    <property type="evidence" value="ECO:0007669"/>
    <property type="project" value="UniProtKB-SubCell"/>
</dbReference>
<gene>
    <name evidence="11" type="primary">livH</name>
    <name evidence="11" type="ORF">DEIPH_ctg001orf0007</name>
</gene>
<comment type="similarity">
    <text evidence="9">Belongs to the binding-protein-dependent transport system permease family. LivHM subfamily.</text>
</comment>
<evidence type="ECO:0000256" key="9">
    <source>
        <dbReference type="ARBA" id="ARBA00037998"/>
    </source>
</evidence>
<keyword evidence="2" id="KW-0813">Transport</keyword>
<evidence type="ECO:0000313" key="12">
    <source>
        <dbReference type="Proteomes" id="UP000020492"/>
    </source>
</evidence>
<feature type="transmembrane region" description="Helical" evidence="10">
    <location>
        <begin position="277"/>
        <end position="296"/>
    </location>
</feature>
<feature type="transmembrane region" description="Helical" evidence="10">
    <location>
        <begin position="211"/>
        <end position="231"/>
    </location>
</feature>
<evidence type="ECO:0000313" key="11">
    <source>
        <dbReference type="EMBL" id="EYB69800.1"/>
    </source>
</evidence>
<evidence type="ECO:0000256" key="3">
    <source>
        <dbReference type="ARBA" id="ARBA00022475"/>
    </source>
</evidence>
<dbReference type="OrthoDB" id="9807115at2"/>
<dbReference type="InterPro" id="IPR052157">
    <property type="entry name" value="BCAA_transport_permease"/>
</dbReference>
<dbReference type="InterPro" id="IPR001851">
    <property type="entry name" value="ABC_transp_permease"/>
</dbReference>
<feature type="transmembrane region" description="Helical" evidence="10">
    <location>
        <begin position="20"/>
        <end position="41"/>
    </location>
</feature>
<evidence type="ECO:0000256" key="1">
    <source>
        <dbReference type="ARBA" id="ARBA00004651"/>
    </source>
</evidence>
<dbReference type="GO" id="GO:0015188">
    <property type="term" value="F:L-isoleucine transmembrane transporter activity"/>
    <property type="evidence" value="ECO:0007669"/>
    <property type="project" value="TreeGrafter"/>
</dbReference>
<feature type="transmembrane region" description="Helical" evidence="10">
    <location>
        <begin position="252"/>
        <end position="271"/>
    </location>
</feature>
<feature type="transmembrane region" description="Helical" evidence="10">
    <location>
        <begin position="106"/>
        <end position="127"/>
    </location>
</feature>
<comment type="caution">
    <text evidence="11">The sequence shown here is derived from an EMBL/GenBank/DDBJ whole genome shotgun (WGS) entry which is preliminary data.</text>
</comment>
<evidence type="ECO:0000256" key="7">
    <source>
        <dbReference type="ARBA" id="ARBA00022989"/>
    </source>
</evidence>
<dbReference type="Proteomes" id="UP000020492">
    <property type="component" value="Unassembled WGS sequence"/>
</dbReference>
<feature type="transmembrane region" description="Helical" evidence="10">
    <location>
        <begin position="74"/>
        <end position="94"/>
    </location>
</feature>
<evidence type="ECO:0000256" key="2">
    <source>
        <dbReference type="ARBA" id="ARBA00022448"/>
    </source>
</evidence>
<keyword evidence="6" id="KW-0029">Amino-acid transport</keyword>
<keyword evidence="7 10" id="KW-1133">Transmembrane helix</keyword>
<keyword evidence="4" id="KW-0997">Cell inner membrane</keyword>
<dbReference type="GO" id="GO:1903806">
    <property type="term" value="P:L-isoleucine import across plasma membrane"/>
    <property type="evidence" value="ECO:0007669"/>
    <property type="project" value="TreeGrafter"/>
</dbReference>
<dbReference type="EMBL" id="JHAC01000001">
    <property type="protein sequence ID" value="EYB69800.1"/>
    <property type="molecule type" value="Genomic_DNA"/>
</dbReference>
<protein>
    <submittedName>
        <fullName evidence="11">Branched-chain amino acid ABC transporter, permease protein</fullName>
    </submittedName>
</protein>
<dbReference type="RefSeq" id="WP_034351894.1">
    <property type="nucleotide sequence ID" value="NZ_JHAC01000001.1"/>
</dbReference>
<dbReference type="eggNOG" id="COG0559">
    <property type="taxonomic scope" value="Bacteria"/>
</dbReference>
<dbReference type="GO" id="GO:0015192">
    <property type="term" value="F:L-phenylalanine transmembrane transporter activity"/>
    <property type="evidence" value="ECO:0007669"/>
    <property type="project" value="TreeGrafter"/>
</dbReference>
<keyword evidence="8 10" id="KW-0472">Membrane</keyword>
<feature type="transmembrane region" description="Helical" evidence="10">
    <location>
        <begin position="48"/>
        <end position="68"/>
    </location>
</feature>
<evidence type="ECO:0000256" key="8">
    <source>
        <dbReference type="ARBA" id="ARBA00023136"/>
    </source>
</evidence>
<evidence type="ECO:0000256" key="10">
    <source>
        <dbReference type="SAM" id="Phobius"/>
    </source>
</evidence>
<dbReference type="Pfam" id="PF02653">
    <property type="entry name" value="BPD_transp_2"/>
    <property type="match status" value="1"/>
</dbReference>
<evidence type="ECO:0000256" key="6">
    <source>
        <dbReference type="ARBA" id="ARBA00022970"/>
    </source>
</evidence>